<name>A0A1F7INT8_9BACT</name>
<sequence>MKGKFHENIKRSITKAITFRLLILCSDGIIIFAITHRLDIALGVMFFSNFASTVLYFIHERLWNSVHWGKIKHKH</sequence>
<dbReference type="Proteomes" id="UP000179072">
    <property type="component" value="Unassembled WGS sequence"/>
</dbReference>
<proteinExistence type="predicted"/>
<keyword evidence="1" id="KW-0812">Transmembrane</keyword>
<keyword evidence="1" id="KW-0472">Membrane</keyword>
<gene>
    <name evidence="3" type="ORF">A2957_01155</name>
</gene>
<reference evidence="3 4" key="1">
    <citation type="journal article" date="2016" name="Nat. Commun.">
        <title>Thousands of microbial genomes shed light on interconnected biogeochemical processes in an aquifer system.</title>
        <authorList>
            <person name="Anantharaman K."/>
            <person name="Brown C.T."/>
            <person name="Hug L.A."/>
            <person name="Sharon I."/>
            <person name="Castelle C.J."/>
            <person name="Probst A.J."/>
            <person name="Thomas B.C."/>
            <person name="Singh A."/>
            <person name="Wilkins M.J."/>
            <person name="Karaoz U."/>
            <person name="Brodie E.L."/>
            <person name="Williams K.H."/>
            <person name="Hubbard S.S."/>
            <person name="Banfield J.F."/>
        </authorList>
    </citation>
    <scope>NUCLEOTIDE SEQUENCE [LARGE SCALE GENOMIC DNA]</scope>
</reference>
<feature type="transmembrane region" description="Helical" evidence="1">
    <location>
        <begin position="12"/>
        <end position="34"/>
    </location>
</feature>
<feature type="transmembrane region" description="Helical" evidence="1">
    <location>
        <begin position="40"/>
        <end position="58"/>
    </location>
</feature>
<evidence type="ECO:0000256" key="1">
    <source>
        <dbReference type="SAM" id="Phobius"/>
    </source>
</evidence>
<dbReference type="EMBL" id="MGAK01000008">
    <property type="protein sequence ID" value="OGK45019.1"/>
    <property type="molecule type" value="Genomic_DNA"/>
</dbReference>
<protein>
    <recommendedName>
        <fullName evidence="2">DUF2061 domain-containing protein</fullName>
    </recommendedName>
</protein>
<keyword evidence="1" id="KW-1133">Transmembrane helix</keyword>
<evidence type="ECO:0000313" key="4">
    <source>
        <dbReference type="Proteomes" id="UP000179072"/>
    </source>
</evidence>
<comment type="caution">
    <text evidence="3">The sequence shown here is derived from an EMBL/GenBank/DDBJ whole genome shotgun (WGS) entry which is preliminary data.</text>
</comment>
<evidence type="ECO:0000313" key="3">
    <source>
        <dbReference type="EMBL" id="OGK45019.1"/>
    </source>
</evidence>
<dbReference type="AlphaFoldDB" id="A0A1F7INT8"/>
<dbReference type="InterPro" id="IPR018638">
    <property type="entry name" value="DUF2061_membrane"/>
</dbReference>
<dbReference type="Pfam" id="PF09834">
    <property type="entry name" value="DUF2061"/>
    <property type="match status" value="1"/>
</dbReference>
<accession>A0A1F7INT8</accession>
<organism evidence="3 4">
    <name type="scientific">Candidatus Roizmanbacteria bacterium RIFCSPLOWO2_01_FULL_38_11</name>
    <dbReference type="NCBI Taxonomy" id="1802060"/>
    <lineage>
        <taxon>Bacteria</taxon>
        <taxon>Candidatus Roizmaniibacteriota</taxon>
    </lineage>
</organism>
<evidence type="ECO:0000259" key="2">
    <source>
        <dbReference type="Pfam" id="PF09834"/>
    </source>
</evidence>
<feature type="domain" description="DUF2061" evidence="2">
    <location>
        <begin position="13"/>
        <end position="64"/>
    </location>
</feature>